<dbReference type="AlphaFoldDB" id="A0A4P6ZLU3"/>
<dbReference type="InterPro" id="IPR019405">
    <property type="entry name" value="Lactonase_7-beta_prop"/>
</dbReference>
<proteinExistence type="inferred from homology"/>
<organism evidence="3 4">
    <name type="scientific">Acetilactobacillus jinshanensis</name>
    <dbReference type="NCBI Taxonomy" id="1720083"/>
    <lineage>
        <taxon>Bacteria</taxon>
        <taxon>Bacillati</taxon>
        <taxon>Bacillota</taxon>
        <taxon>Bacilli</taxon>
        <taxon>Lactobacillales</taxon>
        <taxon>Lactobacillaceae</taxon>
        <taxon>Acetilactobacillus</taxon>
    </lineage>
</organism>
<dbReference type="EMBL" id="CP034726">
    <property type="protein sequence ID" value="QBP18372.1"/>
    <property type="molecule type" value="Genomic_DNA"/>
</dbReference>
<sequence>MIEKFLIGTYSFDLKPSHGIYELELNDDTKRLQNLRFVAAAGNPTYLALSKKNRLYAIDKVWDHNWGEEDAKLRGGIAVLDNSSRPAMALSYNLNPGTSPAYVDIDEKDQMAFTANYHTGVVIVYKIQADGSLKETDRVQDKGHTGPRPEQQDGAHPHFADLTPDRRLVVVDLGQDRLYLYDLSDAGKLTPVSHFQFKPGFGPRHIVFDPKKGVAYVSAELSSNVAVMNYDQQAGKFTLKQVISTIPDTWTKHNGAAAIRMSNDRKYIYISNRGYNTIAVFKSDPSGKLTLIQQAPVAGDFPRDFNFNHDQSMMIVLNQNTNNATLYTRDSMTGKLKMVQKDFRVPEGVCVCPEKIIK</sequence>
<reference evidence="4" key="1">
    <citation type="submission" date="2018-12" db="EMBL/GenBank/DDBJ databases">
        <title>A new species of lactobacillus.</title>
        <authorList>
            <person name="Jian Y."/>
            <person name="Xin L."/>
            <person name="Hong Z.J."/>
            <person name="Ming L.Z."/>
            <person name="Hong X.Z."/>
        </authorList>
    </citation>
    <scope>NUCLEOTIDE SEQUENCE [LARGE SCALE GENOMIC DNA]</scope>
    <source>
        <strain evidence="4">HSLZ-75</strain>
    </source>
</reference>
<dbReference type="GO" id="GO:0005829">
    <property type="term" value="C:cytosol"/>
    <property type="evidence" value="ECO:0007669"/>
    <property type="project" value="TreeGrafter"/>
</dbReference>
<dbReference type="KEGG" id="lji:ELX58_04300"/>
<dbReference type="GO" id="GO:0017057">
    <property type="term" value="F:6-phosphogluconolactonase activity"/>
    <property type="evidence" value="ECO:0007669"/>
    <property type="project" value="TreeGrafter"/>
</dbReference>
<dbReference type="Gene3D" id="2.130.10.10">
    <property type="entry name" value="YVTN repeat-like/Quinoprotein amine dehydrogenase"/>
    <property type="match status" value="1"/>
</dbReference>
<dbReference type="SUPFAM" id="SSF51004">
    <property type="entry name" value="C-terminal (heme d1) domain of cytochrome cd1-nitrite reductase"/>
    <property type="match status" value="1"/>
</dbReference>
<accession>A0A4P6ZLU3</accession>
<dbReference type="InterPro" id="IPR050282">
    <property type="entry name" value="Cycloisomerase_2"/>
</dbReference>
<comment type="similarity">
    <text evidence="1">Belongs to the cycloisomerase 2 family.</text>
</comment>
<evidence type="ECO:0000313" key="3">
    <source>
        <dbReference type="EMBL" id="QBP18372.1"/>
    </source>
</evidence>
<name>A0A4P6ZLU3_9LACO</name>
<dbReference type="PANTHER" id="PTHR30344">
    <property type="entry name" value="6-PHOSPHOGLUCONOLACTONASE-RELATED"/>
    <property type="match status" value="1"/>
</dbReference>
<feature type="compositionally biased region" description="Basic and acidic residues" evidence="2">
    <location>
        <begin position="135"/>
        <end position="144"/>
    </location>
</feature>
<dbReference type="OrthoDB" id="9790815at2"/>
<evidence type="ECO:0000256" key="2">
    <source>
        <dbReference type="SAM" id="MobiDB-lite"/>
    </source>
</evidence>
<keyword evidence="4" id="KW-1185">Reference proteome</keyword>
<dbReference type="Pfam" id="PF10282">
    <property type="entry name" value="Lactonase"/>
    <property type="match status" value="1"/>
</dbReference>
<gene>
    <name evidence="3" type="ORF">ELX58_04300</name>
</gene>
<evidence type="ECO:0000256" key="1">
    <source>
        <dbReference type="ARBA" id="ARBA00005564"/>
    </source>
</evidence>
<evidence type="ECO:0000313" key="4">
    <source>
        <dbReference type="Proteomes" id="UP000294321"/>
    </source>
</evidence>
<protein>
    <submittedName>
        <fullName evidence="3">Lactonase family protein</fullName>
    </submittedName>
</protein>
<feature type="compositionally biased region" description="Basic and acidic residues" evidence="2">
    <location>
        <begin position="150"/>
        <end position="159"/>
    </location>
</feature>
<dbReference type="RefSeq" id="WP_133441931.1">
    <property type="nucleotide sequence ID" value="NZ_CP034726.1"/>
</dbReference>
<dbReference type="PANTHER" id="PTHR30344:SF1">
    <property type="entry name" value="6-PHOSPHOGLUCONOLACTONASE"/>
    <property type="match status" value="1"/>
</dbReference>
<feature type="region of interest" description="Disordered" evidence="2">
    <location>
        <begin position="135"/>
        <end position="159"/>
    </location>
</feature>
<dbReference type="InterPro" id="IPR011048">
    <property type="entry name" value="Haem_d1_sf"/>
</dbReference>
<dbReference type="Proteomes" id="UP000294321">
    <property type="component" value="Chromosome"/>
</dbReference>
<dbReference type="InterPro" id="IPR015943">
    <property type="entry name" value="WD40/YVTN_repeat-like_dom_sf"/>
</dbReference>